<reference evidence="3" key="1">
    <citation type="journal article" date="2019" name="Int. J. Syst. Evol. Microbiol.">
        <title>The Global Catalogue of Microorganisms (GCM) 10K type strain sequencing project: providing services to taxonomists for standard genome sequencing and annotation.</title>
        <authorList>
            <consortium name="The Broad Institute Genomics Platform"/>
            <consortium name="The Broad Institute Genome Sequencing Center for Infectious Disease"/>
            <person name="Wu L."/>
            <person name="Ma J."/>
        </authorList>
    </citation>
    <scope>NUCLEOTIDE SEQUENCE [LARGE SCALE GENOMIC DNA]</scope>
    <source>
        <strain evidence="3">JCM 9088</strain>
    </source>
</reference>
<sequence length="128" mass="14147">MEDFVAQDIAAMRKEGDLPALMRLRIRPARAPVHVVALWQRPPGPTRSHSRCLPLRHTAGGRASAGPGRSGPPRPPPLPGTRTPLRGRPLPLPAVRRSPGNGRVTRWHGAPRQDLGFWPTSFRDSDRR</sequence>
<keyword evidence="3" id="KW-1185">Reference proteome</keyword>
<gene>
    <name evidence="2" type="ORF">GCM10010446_25280</name>
</gene>
<accession>A0ABP6JMW3</accession>
<organism evidence="2 3">
    <name type="scientific">Streptomyces enissocaesilis</name>
    <dbReference type="NCBI Taxonomy" id="332589"/>
    <lineage>
        <taxon>Bacteria</taxon>
        <taxon>Bacillati</taxon>
        <taxon>Actinomycetota</taxon>
        <taxon>Actinomycetes</taxon>
        <taxon>Kitasatosporales</taxon>
        <taxon>Streptomycetaceae</taxon>
        <taxon>Streptomyces</taxon>
        <taxon>Streptomyces rochei group</taxon>
    </lineage>
</organism>
<feature type="compositionally biased region" description="Pro residues" evidence="1">
    <location>
        <begin position="70"/>
        <end position="79"/>
    </location>
</feature>
<evidence type="ECO:0000256" key="1">
    <source>
        <dbReference type="SAM" id="MobiDB-lite"/>
    </source>
</evidence>
<evidence type="ECO:0000313" key="3">
    <source>
        <dbReference type="Proteomes" id="UP001500403"/>
    </source>
</evidence>
<dbReference type="EMBL" id="BAAAUD010000023">
    <property type="protein sequence ID" value="GAA2938806.1"/>
    <property type="molecule type" value="Genomic_DNA"/>
</dbReference>
<evidence type="ECO:0000313" key="2">
    <source>
        <dbReference type="EMBL" id="GAA2938806.1"/>
    </source>
</evidence>
<name>A0ABP6JMW3_9ACTN</name>
<protein>
    <submittedName>
        <fullName evidence="2">Uncharacterized protein</fullName>
    </submittedName>
</protein>
<proteinExistence type="predicted"/>
<feature type="compositionally biased region" description="Low complexity" evidence="1">
    <location>
        <begin position="80"/>
        <end position="89"/>
    </location>
</feature>
<dbReference type="Proteomes" id="UP001500403">
    <property type="component" value="Unassembled WGS sequence"/>
</dbReference>
<comment type="caution">
    <text evidence="2">The sequence shown here is derived from an EMBL/GenBank/DDBJ whole genome shotgun (WGS) entry which is preliminary data.</text>
</comment>
<feature type="region of interest" description="Disordered" evidence="1">
    <location>
        <begin position="41"/>
        <end position="128"/>
    </location>
</feature>